<proteinExistence type="inferred from homology"/>
<dbReference type="GO" id="GO:0004497">
    <property type="term" value="F:monooxygenase activity"/>
    <property type="evidence" value="ECO:0007669"/>
    <property type="project" value="UniProtKB-KW"/>
</dbReference>
<dbReference type="GO" id="GO:0005506">
    <property type="term" value="F:iron ion binding"/>
    <property type="evidence" value="ECO:0007669"/>
    <property type="project" value="InterPro"/>
</dbReference>
<evidence type="ECO:0000256" key="1">
    <source>
        <dbReference type="ARBA" id="ARBA00010617"/>
    </source>
</evidence>
<comment type="caution">
    <text evidence="7">The sequence shown here is derived from an EMBL/GenBank/DDBJ whole genome shotgun (WGS) entry which is preliminary data.</text>
</comment>
<protein>
    <recommendedName>
        <fullName evidence="9">Cytochrome P450</fullName>
    </recommendedName>
</protein>
<keyword evidence="3" id="KW-0479">Metal-binding</keyword>
<dbReference type="InterPro" id="IPR050651">
    <property type="entry name" value="Plant_Cytochrome_P450_Monoox"/>
</dbReference>
<dbReference type="Proteomes" id="UP001281410">
    <property type="component" value="Unassembled WGS sequence"/>
</dbReference>
<dbReference type="SUPFAM" id="SSF48264">
    <property type="entry name" value="Cytochrome P450"/>
    <property type="match status" value="1"/>
</dbReference>
<keyword evidence="5" id="KW-0408">Iron</keyword>
<evidence type="ECO:0000256" key="5">
    <source>
        <dbReference type="ARBA" id="ARBA00023004"/>
    </source>
</evidence>
<gene>
    <name evidence="7" type="ORF">Dsin_002590</name>
</gene>
<keyword evidence="4" id="KW-0560">Oxidoreductase</keyword>
<evidence type="ECO:0008006" key="9">
    <source>
        <dbReference type="Google" id="ProtNLM"/>
    </source>
</evidence>
<sequence length="171" mass="19669">MIRLGIHGALVISSWEVTKECFTSNDKVLSLRPKSLDGKFLPYDHHMIGFALYGTYWRNVRKVATVELMSNHCLELLKHVRDTEIKLFIAELYAQCVKNGGLVAVQMKERFGYLAANIMVRMIAGKRYFGDNEEESKLAIPKRFLLSSRVVLCLRHGSISWLARCWEGLYK</sequence>
<dbReference type="GO" id="GO:0016705">
    <property type="term" value="F:oxidoreductase activity, acting on paired donors, with incorporation or reduction of molecular oxygen"/>
    <property type="evidence" value="ECO:0007669"/>
    <property type="project" value="InterPro"/>
</dbReference>
<keyword evidence="2" id="KW-0349">Heme</keyword>
<accession>A0AAE0EJU3</accession>
<dbReference type="Gene3D" id="1.10.630.10">
    <property type="entry name" value="Cytochrome P450"/>
    <property type="match status" value="1"/>
</dbReference>
<organism evidence="7 8">
    <name type="scientific">Dipteronia sinensis</name>
    <dbReference type="NCBI Taxonomy" id="43782"/>
    <lineage>
        <taxon>Eukaryota</taxon>
        <taxon>Viridiplantae</taxon>
        <taxon>Streptophyta</taxon>
        <taxon>Embryophyta</taxon>
        <taxon>Tracheophyta</taxon>
        <taxon>Spermatophyta</taxon>
        <taxon>Magnoliopsida</taxon>
        <taxon>eudicotyledons</taxon>
        <taxon>Gunneridae</taxon>
        <taxon>Pentapetalae</taxon>
        <taxon>rosids</taxon>
        <taxon>malvids</taxon>
        <taxon>Sapindales</taxon>
        <taxon>Sapindaceae</taxon>
        <taxon>Hippocastanoideae</taxon>
        <taxon>Acereae</taxon>
        <taxon>Dipteronia</taxon>
    </lineage>
</organism>
<reference evidence="7" key="1">
    <citation type="journal article" date="2023" name="Plant J.">
        <title>Genome sequences and population genomics provide insights into the demographic history, inbreeding, and mutation load of two 'living fossil' tree species of Dipteronia.</title>
        <authorList>
            <person name="Feng Y."/>
            <person name="Comes H.P."/>
            <person name="Chen J."/>
            <person name="Zhu S."/>
            <person name="Lu R."/>
            <person name="Zhang X."/>
            <person name="Li P."/>
            <person name="Qiu J."/>
            <person name="Olsen K.M."/>
            <person name="Qiu Y."/>
        </authorList>
    </citation>
    <scope>NUCLEOTIDE SEQUENCE</scope>
    <source>
        <strain evidence="7">NBL</strain>
    </source>
</reference>
<evidence type="ECO:0000313" key="8">
    <source>
        <dbReference type="Proteomes" id="UP001281410"/>
    </source>
</evidence>
<evidence type="ECO:0000256" key="2">
    <source>
        <dbReference type="ARBA" id="ARBA00022617"/>
    </source>
</evidence>
<evidence type="ECO:0000313" key="7">
    <source>
        <dbReference type="EMBL" id="KAK3230709.1"/>
    </source>
</evidence>
<evidence type="ECO:0000256" key="4">
    <source>
        <dbReference type="ARBA" id="ARBA00023002"/>
    </source>
</evidence>
<name>A0AAE0EJU3_9ROSI</name>
<keyword evidence="8" id="KW-1185">Reference proteome</keyword>
<keyword evidence="6" id="KW-0503">Monooxygenase</keyword>
<dbReference type="InterPro" id="IPR036396">
    <property type="entry name" value="Cyt_P450_sf"/>
</dbReference>
<dbReference type="PANTHER" id="PTHR47947">
    <property type="entry name" value="CYTOCHROME P450 82C3-RELATED"/>
    <property type="match status" value="1"/>
</dbReference>
<dbReference type="GO" id="GO:0046246">
    <property type="term" value="P:terpene biosynthetic process"/>
    <property type="evidence" value="ECO:0007669"/>
    <property type="project" value="TreeGrafter"/>
</dbReference>
<evidence type="ECO:0000256" key="3">
    <source>
        <dbReference type="ARBA" id="ARBA00022723"/>
    </source>
</evidence>
<dbReference type="PANTHER" id="PTHR47947:SF8">
    <property type="entry name" value="CYTOCHROME P450 82C4-LIKE"/>
    <property type="match status" value="1"/>
</dbReference>
<evidence type="ECO:0000256" key="6">
    <source>
        <dbReference type="ARBA" id="ARBA00023033"/>
    </source>
</evidence>
<dbReference type="EMBL" id="JANJYJ010000001">
    <property type="protein sequence ID" value="KAK3230709.1"/>
    <property type="molecule type" value="Genomic_DNA"/>
</dbReference>
<dbReference type="AlphaFoldDB" id="A0AAE0EJU3"/>
<dbReference type="GO" id="GO:0020037">
    <property type="term" value="F:heme binding"/>
    <property type="evidence" value="ECO:0007669"/>
    <property type="project" value="InterPro"/>
</dbReference>
<comment type="similarity">
    <text evidence="1">Belongs to the cytochrome P450 family.</text>
</comment>